<evidence type="ECO:0000313" key="2">
    <source>
        <dbReference type="Proteomes" id="UP001187531"/>
    </source>
</evidence>
<dbReference type="AlphaFoldDB" id="A0AA88L7J7"/>
<evidence type="ECO:0000313" key="1">
    <source>
        <dbReference type="EMBL" id="KAK2715496.1"/>
    </source>
</evidence>
<accession>A0AA88L7J7</accession>
<sequence length="121" mass="14025">MAALNKAKTEVTPHTANKTVAWLRQRFEERLITRNCDVEWALHSPDLNPPDSYLRDFIRDNAYQGNPKTIEELKTVTTSFNVSCQKDSKRLKVAHETELLVRIKMGYTTDKMGYTTDHLKQ</sequence>
<proteinExistence type="predicted"/>
<dbReference type="PANTHER" id="PTHR47326">
    <property type="entry name" value="TRANSPOSABLE ELEMENT TC3 TRANSPOSASE-LIKE PROTEIN"/>
    <property type="match status" value="1"/>
</dbReference>
<dbReference type="PANTHER" id="PTHR47326:SF1">
    <property type="entry name" value="HTH PSQ-TYPE DOMAIN-CONTAINING PROTEIN"/>
    <property type="match status" value="1"/>
</dbReference>
<dbReference type="Proteomes" id="UP001187531">
    <property type="component" value="Unassembled WGS sequence"/>
</dbReference>
<dbReference type="EMBL" id="JAVRJZ010000012">
    <property type="protein sequence ID" value="KAK2715496.1"/>
    <property type="molecule type" value="Genomic_DNA"/>
</dbReference>
<comment type="caution">
    <text evidence="1">The sequence shown here is derived from an EMBL/GenBank/DDBJ whole genome shotgun (WGS) entry which is preliminary data.</text>
</comment>
<dbReference type="Gene3D" id="3.30.420.10">
    <property type="entry name" value="Ribonuclease H-like superfamily/Ribonuclease H"/>
    <property type="match status" value="1"/>
</dbReference>
<reference evidence="1" key="1">
    <citation type="submission" date="2023-07" db="EMBL/GenBank/DDBJ databases">
        <title>Chromosome-level genome assembly of Artemia franciscana.</title>
        <authorList>
            <person name="Jo E."/>
        </authorList>
    </citation>
    <scope>NUCLEOTIDE SEQUENCE</scope>
    <source>
        <tissue evidence="1">Whole body</tissue>
    </source>
</reference>
<dbReference type="InterPro" id="IPR036397">
    <property type="entry name" value="RNaseH_sf"/>
</dbReference>
<keyword evidence="2" id="KW-1185">Reference proteome</keyword>
<protein>
    <submittedName>
        <fullName evidence="1">Uncharacterized protein</fullName>
    </submittedName>
</protein>
<dbReference type="GO" id="GO:0003676">
    <property type="term" value="F:nucleic acid binding"/>
    <property type="evidence" value="ECO:0007669"/>
    <property type="project" value="InterPro"/>
</dbReference>
<name>A0AA88L7J7_ARTSF</name>
<organism evidence="1 2">
    <name type="scientific">Artemia franciscana</name>
    <name type="common">Brine shrimp</name>
    <name type="synonym">Artemia sanfranciscana</name>
    <dbReference type="NCBI Taxonomy" id="6661"/>
    <lineage>
        <taxon>Eukaryota</taxon>
        <taxon>Metazoa</taxon>
        <taxon>Ecdysozoa</taxon>
        <taxon>Arthropoda</taxon>
        <taxon>Crustacea</taxon>
        <taxon>Branchiopoda</taxon>
        <taxon>Anostraca</taxon>
        <taxon>Artemiidae</taxon>
        <taxon>Artemia</taxon>
    </lineage>
</organism>
<gene>
    <name evidence="1" type="ORF">QYM36_010191</name>
</gene>